<dbReference type="Pfam" id="PF17867">
    <property type="entry name" value="AAA_lid_7"/>
    <property type="match status" value="3"/>
</dbReference>
<dbReference type="FunFam" id="3.40.50.300:FF:001384">
    <property type="entry name" value="Midasin"/>
    <property type="match status" value="1"/>
</dbReference>
<gene>
    <name evidence="12" type="ORF">TCAL_02073</name>
</gene>
<keyword evidence="6 9" id="KW-0067">ATP-binding</keyword>
<evidence type="ECO:0000256" key="1">
    <source>
        <dbReference type="ARBA" id="ARBA00004604"/>
    </source>
</evidence>
<dbReference type="InterPro" id="IPR048617">
    <property type="entry name" value="MDN1_AAA_lid_4"/>
</dbReference>
<feature type="compositionally biased region" description="Basic and acidic residues" evidence="10">
    <location>
        <begin position="4170"/>
        <end position="4194"/>
    </location>
</feature>
<dbReference type="PROSITE" id="PS50234">
    <property type="entry name" value="VWFA"/>
    <property type="match status" value="1"/>
</dbReference>
<evidence type="ECO:0000256" key="8">
    <source>
        <dbReference type="ARBA" id="ARBA00023242"/>
    </source>
</evidence>
<comment type="subcellular location">
    <subcellularLocation>
        <location evidence="1">Nucleus</location>
        <location evidence="1">Nucleolus</location>
    </subcellularLocation>
    <subcellularLocation>
        <location evidence="2">Nucleus</location>
        <location evidence="2">Nucleoplasm</location>
    </subcellularLocation>
</comment>
<dbReference type="GO" id="GO:0005654">
    <property type="term" value="C:nucleoplasm"/>
    <property type="evidence" value="ECO:0007669"/>
    <property type="project" value="UniProtKB-SubCell"/>
</dbReference>
<comment type="function">
    <text evidence="9">Nuclear chaperone required for maturation and nuclear export of pre-60S ribosome subunits.</text>
</comment>
<protein>
    <recommendedName>
        <fullName evidence="4 9">Midasin</fullName>
    </recommendedName>
</protein>
<dbReference type="EMBL" id="VCGU01000458">
    <property type="protein sequence ID" value="TRY63986.1"/>
    <property type="molecule type" value="Genomic_DNA"/>
</dbReference>
<sequence length="4537" mass="512756">MTRSAATAPDLAPVEGNLAHHISQFLDPSVNTVWIRSHTPLLAHVLPHLQLQPQDPDQVERVLVALARCLHSQAHLWPLAQPILRPQFPIFQRFLGRSPAWKSPEPRPKKRKTLGNPPLSDQDVLQAALILVETNPYFHHLWAWSDLLARVHHFRDDATVWYAIETLARVFQYDQSRKWQMVPTQVMGPDRYRALTLSHLAQRRALANGPAPEVRTLPDWPDVNPAVIWVSTVPLLKVGDSLPDPHSPGFMTFGDCPNRLRQICLSIHANQPVLIRGPIASGKTSLVEHLARLTGRDEGREFHRIQITDQTDGRSLLGGYTCSQVPGHFVWKSGPLAEAVTRGHWLLIEDIDQAQIDVVSTLLPLLESKALYLPSKGSPVTPAPGFQLFLTQRDSELRLGGHPVVVDCPPLDQQDMFDLAEPIHPLLVPVLPKIIGVLVEINGRLNRNRDRLFTVRDLLSWGARCVEQCPTGDMKRDILFQESIHVFCNHLAHENAKFERASLFAQVLNINSDQVDYYVNERTAPVTYTTNNTLKVGRTSLDLAHSFDQSMPFCLTSQSSNLLEFLTISVLADQACLLVGETGVGKTTTVQFLSKAWGRKLHVINLCEQSEASDLFGGFKPVDLSFSLIPIIGQFKNLCQKSYSVKRNRKVVGHLTTLFHDKNWLDLLDLCLKISSHSLHEDSMDQELKLQWEQLNGTLLMIKQSVSESATNLFAFVSGVVTEAIKNGDWVLLDEVNMAEKELLIGVISILTNSRQISLSDGESQVSRHPNFRLFACMNPSTDVGKRDLPPALRNRFLEYYLGEPKNRNDLEALVNEYLKNLHVSKKVVSNVLDFYLNIKSLSQKRLCDGTGHKPSFSLRTLCRALSIASRNPTGNIDKSLTEAFCICFLTELDKDSYPIVLTCILKYFPSKSQGSQEMAQPSSVKGERVVKIEGFWMKCGKFEPLLQNDYILTNSVRQNLKDLARIISLSEFPVLIQGETSVGKTSLISYLAKASGNHCVRINNHEHTDIQEYVGSYGADASGAFVFNEGALAKAMREGHWVILDELNLASTEILEALNRVLDDNRELFIPETQTVIKAHKLFRVFATQNPAGTYGGRKVLSRAFRNRFVELHFDELPNPELEVIIEKKCAIPKAMSKKMVKVMSELQLVRKASEAFQGKKGFITLRDLFRWGFRYSKYDPSTQFHDWDLHVAEEGYLVLGSRLRVAEDAEVVAKVLEKVFKRKIDVHDMFQPNPSTSLVLRDEMKILSSIKDQCKIVWTRNARRMASLLLHSAKFEEPVLLVGQTGCGKTSVCQIVCDTLQQTMNTINCHLNTDASDFLGSLRPCRDHSKGKLFEWKDGPLIDTMISGHIILVDEISLADDSVIERLNPVLERDRAINLSERLSDDSKSDTLIVAHEKFRLFATMNPGGDYGKKELSPALRNRFFEIWCPSHQTMTDVTKILRIKLPEAAQDEDIQSILDFLDWYQNRIQRDNCFSIRDIDTWSSFIRSTHESLGVAKAIVQGALLVFLDGLATTESSMSPIEIQETRRAAIQMLVKSLALKDIPSDDPNEDFKFQDSETSVSFGLFTLPKKASITYSPSLLNFRVSTVLENAFKISRGLQVDRPILLEGPPGAGKSTMVKILARATGNKLVRINLSDQTDIADLFGTDLPAENEAVGTFSWHNGAFLSALQAGHWILLDELNLATQSVLEGLNACLDHRGEVFIPELNKTFFINKQSTRIFGTQNPSKDGSGRKGLPQSFLNRFTKVYVQEFTPEDIIDICTVEGPLKSVSKGRELATKMTQTLVALREEVNVHRSFGIAGSPWSFNIRDVLRWSEAVQTGEISEILKTGQLLLTSRFRTREDLDLGEKLVRSMWNMTDAQKELPTVSITQNYVSIGSQKMSREIHAPEKSEGLFLLRDQLPYLESLMMCIQNKWIPIITGQSGSGKTSLVEVLAQLINQPLCSITMNATTDTTELLGTFEQTDEYTTLKRIREAIEQELKMIKVDTDALLTIAKVRESLAKDRGIKIKDQIEDLIIICHSLGRDFPQTKQSVDDLGVRLAKLQAQRDNVLNSTFAWVDSVLVKAVEQGQWLLIDNANFCDSSVLDRLNGLFEPDGVLTIGEQGCRNDEVRTVFPHANFRVFLTMDPKNGELSHAMRNRGVEIFVHSGVSGHDLLMANLRSKLSAKRAEAIFAKYFAPLRIDLPTAARMAQQIHMEMTISSKIEPTCKQLALDVSDYVDVRIRTLGSPSVNLINFHPSEYQLMTKCALVEEITKIYSQKEPMEPLLCLFLSEMAGSDLPANFLQLFQEPQKFSFAIATTTQESVAKLLNPFASKVDTKDFESAQSLAKLDKDLGKGWKKLMDPSTLDNKIVLFGLWKLCVTLKQLRESFAKDTLEEVWEAFHLHWIVWRDLLTPIWTSEPDFGSVQSDLDSMVDLSILGTLKLWSVTQKSLPIPPTFHDEALALDFRRALTLSHDWSVYKCQDARELQAFLEIMNRVVLEGSLASLPDKVNVTVKSEKDQTIRTNILDLFKAHCTHVNNCRVESGSSIKNIPTYPLLLTNSAHTQLNESQLRTELTFYSIMERKICDIFGLNTCHTGPDFVMKILFTPGTLFSQSPIAALNTIRSSLNGIYLEMSKSGESLKSAKTRDMEHLEETIERDFSRISRLLEDLSDTRGVSFNELIQVCRQQAKIPTDLAELLNDLVQVPNQACNSPKYVQLLQAKILTGLVFFHLAHLLSKVDMKALLETEAEILTLDAQRSETMIISDTSLKILHLSTSTDVYDHNNPLMTQAKIDLEKSKSQISVIKSRIPVRLESSKALLADFARIAQGPLSRENIHGLVREIMNPDSKSDLEARLKSWSETLVQVKLDFEQKYPTFRDVWTVGNLGLCEVISGVMILKQEFRNNDELARKINTFNTLESLYHGEFNLGHLKPNSKGHCNVIIDIERDLKNKDNLMELLTCGDHADILSNSLKNLEDDLPPSKCKSLQYLLIQMTGVETTLKIPSRFDSFIQSYKKDILELSNVGEDSYIGLEVHKKALAYSIETMKEESKAFPELETLSSACREIIQYVQKSLLSKWPDNVLLMDIIRGSESILSHSLSDPRKEYKMALENLLVKIGSWNKNAFCSIMIHDEKLAGILESWRLQDVKSTRSLPNELLKGIYKDTIVIGATCLRVVLQKAFVKTSKQFLALDIGHMLMVFMLQSHVNDFQLRLNILKHIANLLEDADQSLFRIARNVHAYFSQYLDQFSKAKSGNINSAKKKVGDVLKAFTNKRHKDWEQFSRQKKKLSDDCLELMKMSVPQLISVPPGRVNEESTRQACSNVTPFQEPKFKWLEYGDAVGQMIGNSLEMFHKVKKANKLIGESLCDLVSKIKTMWEDIDALDPFLKQLNNKEFKTSNDKHKAQKMVENLLKELRDDGLSFRIGGFQVPTAAKVNANPALNLVAQVNDVMRCSSKFDSFCLALTTPQEHVNPMVHERTKGTVSHGLMQLVKGSHVVSCVKKDLEFLKGLLSHLQSVQRQEEQRESEIKRDTLSRALKTLGQAVIDPYLEMAQDDIQLDRTIQMMHKIGKDILSVEPTSELVLKHIEHLEVILRKQDSHFYQDVREQLQKVKNLHQIQAIQASEGRNASMAKLPESALNDIKTKVLNYAKKWLNTVQTLKKSLTQIDLKESPFLDLNVLLEVLLSLQMNSRVKEVEKILNLRRQYYLMNVDCSKLDEILLEAIALILPCLEPVAKLLSVAEAFVNVCGNHLWKITDVFHQFVIHEFPKQDEEEQEGDSKNAESQKLDGCGLGEGKGEKATTEDVEDEDLFDNQPDPNEKEQEDDPEDKSEAKEEEDHIDYSDKLDDGQTKDREEKEQGSDDDKDDNSDEEKDEPSDVEETNVDDDDKLQPEDWGSDVEEDEDDKKDDKEKAEKEKDPHRKKDASAAQEKDDEEGSEEEPDETNVEKEENPRTRQPDEKEEENGDVEMKDDEYQNLPEDIEPEDLDLEDDANMDGNDDDEEMDPMEQEEEDIRLPDFVDEEPEKDDSEEKDQEESNPLGDAQNDTDAVAQSETANETSDKSTILPKEEEAQAEKDDDKEGPDSMEQQPQKKGASNAEEQTEPDQIEDAGKEEDQAEPMDVEEGDRVEEEADEMCLEVQDKLEIERSQNVLDDVTSKTFAHLNSKEQATESAASTLDEVAFEKMKELKLKVDKSKKTTEEKDKSEQSQPKELKQELGQTLSEDDMQVLESKRIDTMTVSRGDASQFGQSETWDVKPTELEEFKDIEPDVLDVHINQEHLKAWTELCNSTAELSRTLTEQLRLIIEPTKATRLRGDYKSGKRINIRKVIPYIASHFRKDKIWLRRTKPSKRDCEIMVALDDSSSMSDNQVQHLSFQALSTLCQALSVLEIGKMGVVRFGEKVSVVLPPKTNFSINDGAQLVSQFSFDQNVTRIVELLRVCSSLYSLPTDRPLSKLLIVISDGKGILNEGKMKVEEAVRNMKLQNVFTIFVIVEASASSESVLDIRAPVFDDLGNLRSIDSYMASFPFPFYIILREVKNLPIVLSDALRQWMELVTSSN</sequence>
<dbReference type="Pfam" id="PF07728">
    <property type="entry name" value="AAA_5"/>
    <property type="match status" value="8"/>
</dbReference>
<dbReference type="InterPro" id="IPR040848">
    <property type="entry name" value="AAA_lid_7"/>
</dbReference>
<dbReference type="InterPro" id="IPR012099">
    <property type="entry name" value="Midasin"/>
</dbReference>
<dbReference type="PIRSF" id="PIRSF010340">
    <property type="entry name" value="Midasin"/>
    <property type="match status" value="1"/>
</dbReference>
<dbReference type="SMART" id="SM00382">
    <property type="entry name" value="AAA"/>
    <property type="match status" value="5"/>
</dbReference>
<dbReference type="STRING" id="6832.A0A553NEW7"/>
<proteinExistence type="inferred from homology"/>
<evidence type="ECO:0000259" key="11">
    <source>
        <dbReference type="PROSITE" id="PS50234"/>
    </source>
</evidence>
<feature type="region of interest" description="Disordered" evidence="10">
    <location>
        <begin position="3751"/>
        <end position="4114"/>
    </location>
</feature>
<feature type="compositionally biased region" description="Polar residues" evidence="10">
    <location>
        <begin position="4023"/>
        <end position="4037"/>
    </location>
</feature>
<feature type="compositionally biased region" description="Acidic residues" evidence="10">
    <location>
        <begin position="3875"/>
        <end position="3886"/>
    </location>
</feature>
<feature type="region of interest" description="Disordered" evidence="10">
    <location>
        <begin position="99"/>
        <end position="119"/>
    </location>
</feature>
<feature type="compositionally biased region" description="Acidic residues" evidence="10">
    <location>
        <begin position="3939"/>
        <end position="3951"/>
    </location>
</feature>
<comment type="caution">
    <text evidence="12">The sequence shown here is derived from an EMBL/GenBank/DDBJ whole genome shotgun (WGS) entry which is preliminary data.</text>
</comment>
<name>A0A553NEW7_TIGCA</name>
<feature type="compositionally biased region" description="Acidic residues" evidence="10">
    <location>
        <begin position="3959"/>
        <end position="4015"/>
    </location>
</feature>
<dbReference type="GO" id="GO:0016887">
    <property type="term" value="F:ATP hydrolysis activity"/>
    <property type="evidence" value="ECO:0007669"/>
    <property type="project" value="InterPro"/>
</dbReference>
<feature type="compositionally biased region" description="Basic and acidic residues" evidence="10">
    <location>
        <begin position="3887"/>
        <end position="3905"/>
    </location>
</feature>
<evidence type="ECO:0000256" key="2">
    <source>
        <dbReference type="ARBA" id="ARBA00004642"/>
    </source>
</evidence>
<feature type="compositionally biased region" description="Basic and acidic residues" evidence="10">
    <location>
        <begin position="3810"/>
        <end position="3842"/>
    </location>
</feature>
<keyword evidence="7 9" id="KW-0143">Chaperone</keyword>
<dbReference type="SUPFAM" id="SSF52540">
    <property type="entry name" value="P-loop containing nucleoside triphosphate hydrolases"/>
    <property type="match status" value="6"/>
</dbReference>
<dbReference type="GO" id="GO:0005730">
    <property type="term" value="C:nucleolus"/>
    <property type="evidence" value="ECO:0007669"/>
    <property type="project" value="UniProtKB-SubCell"/>
</dbReference>
<dbReference type="PANTHER" id="PTHR48103">
    <property type="entry name" value="MIDASIN-RELATED"/>
    <property type="match status" value="1"/>
</dbReference>
<feature type="compositionally biased region" description="Acidic residues" evidence="10">
    <location>
        <begin position="4094"/>
        <end position="4114"/>
    </location>
</feature>
<evidence type="ECO:0000256" key="3">
    <source>
        <dbReference type="ARBA" id="ARBA00007188"/>
    </source>
</evidence>
<evidence type="ECO:0000313" key="13">
    <source>
        <dbReference type="Proteomes" id="UP000318571"/>
    </source>
</evidence>
<dbReference type="Pfam" id="PF00092">
    <property type="entry name" value="VWA"/>
    <property type="match status" value="1"/>
</dbReference>
<dbReference type="Gene3D" id="3.40.50.300">
    <property type="entry name" value="P-loop containing nucleotide triphosphate hydrolases"/>
    <property type="match status" value="6"/>
</dbReference>
<feature type="compositionally biased region" description="Acidic residues" evidence="10">
    <location>
        <begin position="3843"/>
        <end position="3868"/>
    </location>
</feature>
<dbReference type="InterPro" id="IPR003593">
    <property type="entry name" value="AAA+_ATPase"/>
</dbReference>
<dbReference type="OMA" id="GRERNNQ"/>
<dbReference type="OrthoDB" id="422220at2759"/>
<dbReference type="InterPro" id="IPR036465">
    <property type="entry name" value="vWFA_dom_sf"/>
</dbReference>
<dbReference type="GO" id="GO:0005524">
    <property type="term" value="F:ATP binding"/>
    <property type="evidence" value="ECO:0007669"/>
    <property type="project" value="UniProtKB-KW"/>
</dbReference>
<evidence type="ECO:0000256" key="5">
    <source>
        <dbReference type="ARBA" id="ARBA00022741"/>
    </source>
</evidence>
<evidence type="ECO:0000256" key="9">
    <source>
        <dbReference type="PIRNR" id="PIRNR010340"/>
    </source>
</evidence>
<feature type="region of interest" description="Disordered" evidence="10">
    <location>
        <begin position="4170"/>
        <end position="4201"/>
    </location>
</feature>
<keyword evidence="13" id="KW-1185">Reference proteome</keyword>
<keyword evidence="8 9" id="KW-0539">Nucleus</keyword>
<organism evidence="12 13">
    <name type="scientific">Tigriopus californicus</name>
    <name type="common">Marine copepod</name>
    <dbReference type="NCBI Taxonomy" id="6832"/>
    <lineage>
        <taxon>Eukaryota</taxon>
        <taxon>Metazoa</taxon>
        <taxon>Ecdysozoa</taxon>
        <taxon>Arthropoda</taxon>
        <taxon>Crustacea</taxon>
        <taxon>Multicrustacea</taxon>
        <taxon>Hexanauplia</taxon>
        <taxon>Copepoda</taxon>
        <taxon>Harpacticoida</taxon>
        <taxon>Harpacticidae</taxon>
        <taxon>Tigriopus</taxon>
    </lineage>
</organism>
<evidence type="ECO:0000313" key="12">
    <source>
        <dbReference type="EMBL" id="TRY63986.1"/>
    </source>
</evidence>
<keyword evidence="5 9" id="KW-0547">Nucleotide-binding</keyword>
<accession>A0A553NEW7</accession>
<dbReference type="GO" id="GO:0000055">
    <property type="term" value="P:ribosomal large subunit export from nucleus"/>
    <property type="evidence" value="ECO:0007669"/>
    <property type="project" value="TreeGrafter"/>
</dbReference>
<feature type="compositionally biased region" description="Basic and acidic residues" evidence="10">
    <location>
        <begin position="4046"/>
        <end position="4062"/>
    </location>
</feature>
<dbReference type="Gene3D" id="3.40.50.410">
    <property type="entry name" value="von Willebrand factor, type A domain"/>
    <property type="match status" value="1"/>
</dbReference>
<dbReference type="GO" id="GO:0030687">
    <property type="term" value="C:preribosome, large subunit precursor"/>
    <property type="evidence" value="ECO:0007669"/>
    <property type="project" value="TreeGrafter"/>
</dbReference>
<dbReference type="Pfam" id="PF17865">
    <property type="entry name" value="AAA_lid_5"/>
    <property type="match status" value="1"/>
</dbReference>
<dbReference type="CDD" id="cd00009">
    <property type="entry name" value="AAA"/>
    <property type="match status" value="2"/>
</dbReference>
<evidence type="ECO:0000256" key="6">
    <source>
        <dbReference type="ARBA" id="ARBA00022840"/>
    </source>
</evidence>
<evidence type="ECO:0000256" key="7">
    <source>
        <dbReference type="ARBA" id="ARBA00023186"/>
    </source>
</evidence>
<feature type="compositionally biased region" description="Basic and acidic residues" evidence="10">
    <location>
        <begin position="3925"/>
        <end position="3938"/>
    </location>
</feature>
<dbReference type="FunFam" id="3.40.50.300:FF:000142">
    <property type="entry name" value="Midasin"/>
    <property type="match status" value="2"/>
</dbReference>
<dbReference type="SUPFAM" id="SSF53300">
    <property type="entry name" value="vWA-like"/>
    <property type="match status" value="1"/>
</dbReference>
<dbReference type="Pfam" id="PF21108">
    <property type="entry name" value="MDN1_4th"/>
    <property type="match status" value="1"/>
</dbReference>
<dbReference type="PANTHER" id="PTHR48103:SF2">
    <property type="entry name" value="MIDASIN"/>
    <property type="match status" value="1"/>
</dbReference>
<dbReference type="InterPro" id="IPR011704">
    <property type="entry name" value="ATPase_dyneun-rel_AAA"/>
</dbReference>
<evidence type="ECO:0000256" key="10">
    <source>
        <dbReference type="SAM" id="MobiDB-lite"/>
    </source>
</evidence>
<evidence type="ECO:0000256" key="4">
    <source>
        <dbReference type="ARBA" id="ARBA00017143"/>
    </source>
</evidence>
<feature type="compositionally biased region" description="Acidic residues" evidence="10">
    <location>
        <begin position="3911"/>
        <end position="3924"/>
    </location>
</feature>
<dbReference type="FunFam" id="3.40.50.300:FF:000582">
    <property type="entry name" value="Midasin"/>
    <property type="match status" value="1"/>
</dbReference>
<feature type="domain" description="VWFA" evidence="11">
    <location>
        <begin position="4333"/>
        <end position="4526"/>
    </location>
</feature>
<dbReference type="Proteomes" id="UP000318571">
    <property type="component" value="Chromosome 10"/>
</dbReference>
<dbReference type="InterPro" id="IPR027417">
    <property type="entry name" value="P-loop_NTPase"/>
</dbReference>
<comment type="similarity">
    <text evidence="3 9">Belongs to the midasin family.</text>
</comment>
<feature type="compositionally biased region" description="Basic and acidic residues" evidence="10">
    <location>
        <begin position="3758"/>
        <end position="3767"/>
    </location>
</feature>
<reference evidence="12 13" key="1">
    <citation type="journal article" date="2018" name="Nat. Ecol. Evol.">
        <title>Genomic signatures of mitonuclear coevolution across populations of Tigriopus californicus.</title>
        <authorList>
            <person name="Barreto F.S."/>
            <person name="Watson E.T."/>
            <person name="Lima T.G."/>
            <person name="Willett C.S."/>
            <person name="Edmands S."/>
            <person name="Li W."/>
            <person name="Burton R.S."/>
        </authorList>
    </citation>
    <scope>NUCLEOTIDE SEQUENCE [LARGE SCALE GENOMIC DNA]</scope>
    <source>
        <strain evidence="12 13">San Diego</strain>
    </source>
</reference>
<dbReference type="GO" id="GO:0000027">
    <property type="term" value="P:ribosomal large subunit assembly"/>
    <property type="evidence" value="ECO:0007669"/>
    <property type="project" value="InterPro"/>
</dbReference>
<dbReference type="InterPro" id="IPR002035">
    <property type="entry name" value="VWF_A"/>
</dbReference>
<dbReference type="InterPro" id="IPR041190">
    <property type="entry name" value="Midasin_AAA_lid_5"/>
</dbReference>